<evidence type="ECO:0000313" key="3">
    <source>
        <dbReference type="Proteomes" id="UP000295375"/>
    </source>
</evidence>
<feature type="transmembrane region" description="Helical" evidence="1">
    <location>
        <begin position="6"/>
        <end position="26"/>
    </location>
</feature>
<proteinExistence type="predicted"/>
<organism evidence="2 3">
    <name type="scientific">Permianibacter aggregans</name>
    <dbReference type="NCBI Taxonomy" id="1510150"/>
    <lineage>
        <taxon>Bacteria</taxon>
        <taxon>Pseudomonadati</taxon>
        <taxon>Pseudomonadota</taxon>
        <taxon>Gammaproteobacteria</taxon>
        <taxon>Pseudomonadales</taxon>
        <taxon>Pseudomonadaceae</taxon>
        <taxon>Permianibacter</taxon>
    </lineage>
</organism>
<dbReference type="EMBL" id="SNYM01000018">
    <property type="protein sequence ID" value="TDQ45686.1"/>
    <property type="molecule type" value="Genomic_DNA"/>
</dbReference>
<dbReference type="PANTHER" id="PTHR41532">
    <property type="entry name" value="FIXS PROTEIN"/>
    <property type="match status" value="1"/>
</dbReference>
<evidence type="ECO:0000313" key="2">
    <source>
        <dbReference type="EMBL" id="TDQ45686.1"/>
    </source>
</evidence>
<keyword evidence="3" id="KW-1185">Reference proteome</keyword>
<sequence length="59" mass="6597">MSAIFLLIPLGLLMLAVAIWAFIWAVQKRQFQDLDSAGHSILMEQKAAKPNQSDSDDHD</sequence>
<dbReference type="OrthoDB" id="9802763at2"/>
<keyword evidence="1" id="KW-0812">Transmembrane</keyword>
<name>A0A4R6UI15_9GAMM</name>
<dbReference type="Proteomes" id="UP000295375">
    <property type="component" value="Unassembled WGS sequence"/>
</dbReference>
<dbReference type="Pfam" id="PF03597">
    <property type="entry name" value="FixS"/>
    <property type="match status" value="1"/>
</dbReference>
<reference evidence="2 3" key="1">
    <citation type="submission" date="2019-03" db="EMBL/GenBank/DDBJ databases">
        <title>Genomic Encyclopedia of Type Strains, Phase IV (KMG-IV): sequencing the most valuable type-strain genomes for metagenomic binning, comparative biology and taxonomic classification.</title>
        <authorList>
            <person name="Goeker M."/>
        </authorList>
    </citation>
    <scope>NUCLEOTIDE SEQUENCE [LARGE SCALE GENOMIC DNA]</scope>
    <source>
        <strain evidence="2 3">DSM 103792</strain>
    </source>
</reference>
<comment type="caution">
    <text evidence="2">The sequence shown here is derived from an EMBL/GenBank/DDBJ whole genome shotgun (WGS) entry which is preliminary data.</text>
</comment>
<dbReference type="RefSeq" id="WP_133592499.1">
    <property type="nucleotide sequence ID" value="NZ_CP037953.1"/>
</dbReference>
<gene>
    <name evidence="2" type="ORF">EV696_11837</name>
</gene>
<dbReference type="NCBIfam" id="TIGR00847">
    <property type="entry name" value="ccoS"/>
    <property type="match status" value="1"/>
</dbReference>
<dbReference type="InterPro" id="IPR004714">
    <property type="entry name" value="Cyt_oxidase_maturation_cbb3"/>
</dbReference>
<accession>A0A4R6UI15</accession>
<keyword evidence="1" id="KW-1133">Transmembrane helix</keyword>
<protein>
    <submittedName>
        <fullName evidence="2">Cbb3-type cytochrome oxidase maturation protein</fullName>
    </submittedName>
</protein>
<keyword evidence="1" id="KW-0472">Membrane</keyword>
<dbReference type="PANTHER" id="PTHR41532:SF1">
    <property type="entry name" value="FIXS PROTEIN"/>
    <property type="match status" value="1"/>
</dbReference>
<evidence type="ECO:0000256" key="1">
    <source>
        <dbReference type="SAM" id="Phobius"/>
    </source>
</evidence>
<dbReference type="AlphaFoldDB" id="A0A4R6UI15"/>